<dbReference type="Pfam" id="PF11967">
    <property type="entry name" value="RecO_N"/>
    <property type="match status" value="1"/>
</dbReference>
<dbReference type="InterPro" id="IPR012340">
    <property type="entry name" value="NA-bd_OB-fold"/>
</dbReference>
<dbReference type="SUPFAM" id="SSF57863">
    <property type="entry name" value="ArfGap/RecO-like zinc finger"/>
    <property type="match status" value="1"/>
</dbReference>
<dbReference type="RefSeq" id="WP_073184203.1">
    <property type="nucleotide sequence ID" value="NZ_FQXI01000005.1"/>
</dbReference>
<evidence type="ECO:0000256" key="4">
    <source>
        <dbReference type="ARBA" id="ARBA00023172"/>
    </source>
</evidence>
<gene>
    <name evidence="7" type="primary">recO</name>
    <name evidence="9" type="ORF">SAMN02745245_00929</name>
</gene>
<dbReference type="InterPro" id="IPR022572">
    <property type="entry name" value="DNA_rep/recomb_RecO_N"/>
</dbReference>
<dbReference type="Pfam" id="PF02565">
    <property type="entry name" value="RecO_C"/>
    <property type="match status" value="1"/>
</dbReference>
<accession>A0A1M5RIY0</accession>
<dbReference type="InterPro" id="IPR037278">
    <property type="entry name" value="ARFGAP/RecO"/>
</dbReference>
<evidence type="ECO:0000256" key="6">
    <source>
        <dbReference type="ARBA" id="ARBA00033409"/>
    </source>
</evidence>
<dbReference type="SUPFAM" id="SSF50249">
    <property type="entry name" value="Nucleic acid-binding proteins"/>
    <property type="match status" value="1"/>
</dbReference>
<dbReference type="GO" id="GO:0043590">
    <property type="term" value="C:bacterial nucleoid"/>
    <property type="evidence" value="ECO:0007669"/>
    <property type="project" value="TreeGrafter"/>
</dbReference>
<dbReference type="AlphaFoldDB" id="A0A1M5RIY0"/>
<evidence type="ECO:0000259" key="8">
    <source>
        <dbReference type="Pfam" id="PF11967"/>
    </source>
</evidence>
<dbReference type="STRING" id="1120995.SAMN02745245_00929"/>
<keyword evidence="10" id="KW-1185">Reference proteome</keyword>
<dbReference type="PANTHER" id="PTHR33991:SF1">
    <property type="entry name" value="DNA REPAIR PROTEIN RECO"/>
    <property type="match status" value="1"/>
</dbReference>
<protein>
    <recommendedName>
        <fullName evidence="2 7">DNA repair protein RecO</fullName>
    </recommendedName>
    <alternativeName>
        <fullName evidence="6 7">Recombination protein O</fullName>
    </alternativeName>
</protein>
<reference evidence="9 10" key="1">
    <citation type="submission" date="2016-11" db="EMBL/GenBank/DDBJ databases">
        <authorList>
            <person name="Jaros S."/>
            <person name="Januszkiewicz K."/>
            <person name="Wedrychowicz H."/>
        </authorList>
    </citation>
    <scope>NUCLEOTIDE SEQUENCE [LARGE SCALE GENOMIC DNA]</scope>
    <source>
        <strain evidence="9 10">DSM 21120</strain>
    </source>
</reference>
<evidence type="ECO:0000313" key="9">
    <source>
        <dbReference type="EMBL" id="SHH26245.1"/>
    </source>
</evidence>
<dbReference type="InterPro" id="IPR003717">
    <property type="entry name" value="RecO"/>
</dbReference>
<evidence type="ECO:0000313" key="10">
    <source>
        <dbReference type="Proteomes" id="UP000184032"/>
    </source>
</evidence>
<comment type="similarity">
    <text evidence="1 7">Belongs to the RecO family.</text>
</comment>
<name>A0A1M5RIY0_9FIRM</name>
<evidence type="ECO:0000256" key="7">
    <source>
        <dbReference type="HAMAP-Rule" id="MF_00201"/>
    </source>
</evidence>
<dbReference type="HAMAP" id="MF_00201">
    <property type="entry name" value="RecO"/>
    <property type="match status" value="1"/>
</dbReference>
<dbReference type="Gene3D" id="1.20.1440.120">
    <property type="entry name" value="Recombination protein O, C-terminal domain"/>
    <property type="match status" value="1"/>
</dbReference>
<dbReference type="GO" id="GO:0006310">
    <property type="term" value="P:DNA recombination"/>
    <property type="evidence" value="ECO:0007669"/>
    <property type="project" value="UniProtKB-UniRule"/>
</dbReference>
<dbReference type="Proteomes" id="UP000184032">
    <property type="component" value="Unassembled WGS sequence"/>
</dbReference>
<comment type="function">
    <text evidence="7">Involved in DNA repair and RecF pathway recombination.</text>
</comment>
<evidence type="ECO:0000256" key="3">
    <source>
        <dbReference type="ARBA" id="ARBA00022763"/>
    </source>
</evidence>
<dbReference type="OrthoDB" id="9797083at2"/>
<evidence type="ECO:0000256" key="1">
    <source>
        <dbReference type="ARBA" id="ARBA00007452"/>
    </source>
</evidence>
<dbReference type="NCBIfam" id="TIGR00613">
    <property type="entry name" value="reco"/>
    <property type="match status" value="1"/>
</dbReference>
<dbReference type="Gene3D" id="2.40.50.140">
    <property type="entry name" value="Nucleic acid-binding proteins"/>
    <property type="match status" value="1"/>
</dbReference>
<dbReference type="EMBL" id="FQXI01000005">
    <property type="protein sequence ID" value="SHH26245.1"/>
    <property type="molecule type" value="Genomic_DNA"/>
</dbReference>
<keyword evidence="3 7" id="KW-0227">DNA damage</keyword>
<evidence type="ECO:0000256" key="2">
    <source>
        <dbReference type="ARBA" id="ARBA00021310"/>
    </source>
</evidence>
<organism evidence="9 10">
    <name type="scientific">Anaerosphaera aminiphila DSM 21120</name>
    <dbReference type="NCBI Taxonomy" id="1120995"/>
    <lineage>
        <taxon>Bacteria</taxon>
        <taxon>Bacillati</taxon>
        <taxon>Bacillota</taxon>
        <taxon>Tissierellia</taxon>
        <taxon>Tissierellales</taxon>
        <taxon>Peptoniphilaceae</taxon>
        <taxon>Anaerosphaera</taxon>
    </lineage>
</organism>
<feature type="domain" description="DNA replication/recombination mediator RecO N-terminal" evidence="8">
    <location>
        <begin position="1"/>
        <end position="78"/>
    </location>
</feature>
<evidence type="ECO:0000256" key="5">
    <source>
        <dbReference type="ARBA" id="ARBA00023204"/>
    </source>
</evidence>
<dbReference type="PANTHER" id="PTHR33991">
    <property type="entry name" value="DNA REPAIR PROTEIN RECO"/>
    <property type="match status" value="1"/>
</dbReference>
<keyword evidence="4 7" id="KW-0233">DNA recombination</keyword>
<proteinExistence type="inferred from homology"/>
<dbReference type="GO" id="GO:0006302">
    <property type="term" value="P:double-strand break repair"/>
    <property type="evidence" value="ECO:0007669"/>
    <property type="project" value="TreeGrafter"/>
</dbReference>
<sequence length="232" mass="26981">MEKTTAEIIVLSEQKYKETSKILRVFTRELGKVSILAKGALSAKSPLTSTTQIFTNSTVKLIKGKSFYYIEHSKLLNSNFEIRSNYENLIMGSFILELVDKTFLEGETNEKVFELLKKMLLLISKKEDVMPLVMAFELKYMSFLGYRPKIRECKNSVFSVLDGGIIEKPTEYQEKCYKLSDKDIYYLNKLLYTSLDELEEENFTELSNLQNIILEYIKYNLEISEFNSLLLI</sequence>
<keyword evidence="5 7" id="KW-0234">DNA repair</keyword>
<dbReference type="InterPro" id="IPR042242">
    <property type="entry name" value="RecO_C"/>
</dbReference>